<accession>A0A6A3HT75</accession>
<protein>
    <recommendedName>
        <fullName evidence="4">Crinkler effector protein N-terminal domain-containing protein</fullName>
    </recommendedName>
</protein>
<dbReference type="InterPro" id="IPR045379">
    <property type="entry name" value="Crinkler_N"/>
</dbReference>
<dbReference type="SUPFAM" id="SSF140860">
    <property type="entry name" value="Pseudo ankyrin repeat-like"/>
    <property type="match status" value="1"/>
</dbReference>
<dbReference type="PANTHER" id="PTHR46586">
    <property type="entry name" value="ANKYRIN REPEAT-CONTAINING PROTEIN"/>
    <property type="match status" value="1"/>
</dbReference>
<evidence type="ECO:0000313" key="6">
    <source>
        <dbReference type="Proteomes" id="UP000429607"/>
    </source>
</evidence>
<comment type="caution">
    <text evidence="5">The sequence shown here is derived from an EMBL/GenBank/DDBJ whole genome shotgun (WGS) entry which is preliminary data.</text>
</comment>
<comment type="subcellular location">
    <subcellularLocation>
        <location evidence="1">Host cell</location>
    </subcellularLocation>
    <subcellularLocation>
        <location evidence="2">Secreted</location>
    </subcellularLocation>
</comment>
<dbReference type="GO" id="GO:0043657">
    <property type="term" value="C:host cell"/>
    <property type="evidence" value="ECO:0007669"/>
    <property type="project" value="UniProtKB-SubCell"/>
</dbReference>
<proteinExistence type="predicted"/>
<sequence length="519" mass="57995">MISILIEDWNTVADLKKEIKDEKKNKLKDVDADSLQLFLAKKEDGSWLDGAEAVAAPLDDRGNPRGFEQMDPLLWLKDAKYFGENFTQGEGKAHVLVVVPKVKSKRPATAKAQRKKLFNALEWREPMRLCTSDGQDWAYQGAPGLVAELAQPLVAHNEAWKLGYEGKQNYAINLVLDGRGTGKSRMLDEMKGLLCEAAKQSQQQELVERMKNAYVFRVTFEGGTSSTGNLLDSECPEFDVSYRMLYQLAKDRIEWPKFVDQLVESYPSLFLCIEEVMEILATLEKIGNMKNMTVILCVDDYASRSLPAMSVSSSEESEYAYREPVTWHHQKHDPSDFCKRMMNYYASIGDLGRLRWLYDNCDAKYSAEAVDGAATNGHLEVVKWLHDVLSVDSAAMRNSSGTFTELWSLDGDNSAVKCTTAAMDGAAMNGHLNVVKWLHKNRPEGCTTSAMDEAARNGHFSVVLWLHCNRKEGCTTAAIDGAANGGHHQVVEWLHQTRSEGCTHDAMINAASKGFLDIV</sequence>
<organism evidence="5 6">
    <name type="scientific">Phytophthora rubi</name>
    <dbReference type="NCBI Taxonomy" id="129364"/>
    <lineage>
        <taxon>Eukaryota</taxon>
        <taxon>Sar</taxon>
        <taxon>Stramenopiles</taxon>
        <taxon>Oomycota</taxon>
        <taxon>Peronosporomycetes</taxon>
        <taxon>Peronosporales</taxon>
        <taxon>Peronosporaceae</taxon>
        <taxon>Phytophthora</taxon>
    </lineage>
</organism>
<dbReference type="InterPro" id="IPR052050">
    <property type="entry name" value="SecEffector_AnkRepeat"/>
</dbReference>
<dbReference type="InterPro" id="IPR036770">
    <property type="entry name" value="Ankyrin_rpt-contain_sf"/>
</dbReference>
<reference evidence="5 6" key="1">
    <citation type="submission" date="2018-09" db="EMBL/GenBank/DDBJ databases">
        <title>Genomic investigation of the strawberry pathogen Phytophthora fragariae indicates pathogenicity is determined by transcriptional variation in three key races.</title>
        <authorList>
            <person name="Adams T.M."/>
            <person name="Armitage A.D."/>
            <person name="Sobczyk M.K."/>
            <person name="Bates H.J."/>
            <person name="Dunwell J.M."/>
            <person name="Nellist C.F."/>
            <person name="Harrison R.J."/>
        </authorList>
    </citation>
    <scope>NUCLEOTIDE SEQUENCE [LARGE SCALE GENOMIC DNA]</scope>
    <source>
        <strain evidence="5 6">SCRP249</strain>
    </source>
</reference>
<gene>
    <name evidence="5" type="ORF">PR001_g26480</name>
</gene>
<dbReference type="Pfam" id="PF20147">
    <property type="entry name" value="Crinkler"/>
    <property type="match status" value="1"/>
</dbReference>
<evidence type="ECO:0000313" key="5">
    <source>
        <dbReference type="EMBL" id="KAE8972851.1"/>
    </source>
</evidence>
<evidence type="ECO:0000259" key="4">
    <source>
        <dbReference type="Pfam" id="PF20147"/>
    </source>
</evidence>
<dbReference type="Proteomes" id="UP000429607">
    <property type="component" value="Unassembled WGS sequence"/>
</dbReference>
<feature type="domain" description="Crinkler effector protein N-terminal" evidence="4">
    <location>
        <begin position="3"/>
        <end position="98"/>
    </location>
</feature>
<dbReference type="PANTHER" id="PTHR46586:SF3">
    <property type="entry name" value="ANKYRIN REPEAT-CONTAINING PROTEIN"/>
    <property type="match status" value="1"/>
</dbReference>
<evidence type="ECO:0000256" key="1">
    <source>
        <dbReference type="ARBA" id="ARBA00004340"/>
    </source>
</evidence>
<dbReference type="AlphaFoldDB" id="A0A6A3HT75"/>
<evidence type="ECO:0000256" key="3">
    <source>
        <dbReference type="ARBA" id="ARBA00022525"/>
    </source>
</evidence>
<name>A0A6A3HT75_9STRA</name>
<dbReference type="GO" id="GO:0005576">
    <property type="term" value="C:extracellular region"/>
    <property type="evidence" value="ECO:0007669"/>
    <property type="project" value="UniProtKB-SubCell"/>
</dbReference>
<dbReference type="EMBL" id="QXFV01003932">
    <property type="protein sequence ID" value="KAE8972851.1"/>
    <property type="molecule type" value="Genomic_DNA"/>
</dbReference>
<feature type="non-terminal residue" evidence="5">
    <location>
        <position position="519"/>
    </location>
</feature>
<dbReference type="InterPro" id="IPR002110">
    <property type="entry name" value="Ankyrin_rpt"/>
</dbReference>
<keyword evidence="3" id="KW-0964">Secreted</keyword>
<dbReference type="Pfam" id="PF13637">
    <property type="entry name" value="Ank_4"/>
    <property type="match status" value="1"/>
</dbReference>
<dbReference type="Gene3D" id="1.25.40.20">
    <property type="entry name" value="Ankyrin repeat-containing domain"/>
    <property type="match status" value="1"/>
</dbReference>
<evidence type="ECO:0000256" key="2">
    <source>
        <dbReference type="ARBA" id="ARBA00004613"/>
    </source>
</evidence>